<dbReference type="AlphaFoldDB" id="A0A5M6CT43"/>
<gene>
    <name evidence="1" type="ORF">F0919_01275</name>
</gene>
<comment type="caution">
    <text evidence="1">The sequence shown here is derived from an EMBL/GenBank/DDBJ whole genome shotgun (WGS) entry which is preliminary data.</text>
</comment>
<accession>A0A5M6CT43</accession>
<evidence type="ECO:0000313" key="2">
    <source>
        <dbReference type="Proteomes" id="UP000323632"/>
    </source>
</evidence>
<organism evidence="1 2">
    <name type="scientific">Taibaiella lutea</name>
    <dbReference type="NCBI Taxonomy" id="2608001"/>
    <lineage>
        <taxon>Bacteria</taxon>
        <taxon>Pseudomonadati</taxon>
        <taxon>Bacteroidota</taxon>
        <taxon>Chitinophagia</taxon>
        <taxon>Chitinophagales</taxon>
        <taxon>Chitinophagaceae</taxon>
        <taxon>Taibaiella</taxon>
    </lineage>
</organism>
<dbReference type="EMBL" id="VWSH01000001">
    <property type="protein sequence ID" value="KAA5536329.1"/>
    <property type="molecule type" value="Genomic_DNA"/>
</dbReference>
<sequence>MNFSRDTFASQLGKTSGVAVSGSWKQWKQTSGSLNQELDYSYNGTNWRSWSPESSKMPTDLGMIVSCKIDFANGAGDDHIILIVGFLKVKNDAPAINFVEASLQFYDDTSLNITSGPIKVDPSSTTPQDIGSLLFNALDSQLQSEKSQLGSGTTLTGRQNLSYIAKINVNALKGTVSA</sequence>
<name>A0A5M6CT43_9BACT</name>
<evidence type="ECO:0000313" key="1">
    <source>
        <dbReference type="EMBL" id="KAA5536329.1"/>
    </source>
</evidence>
<dbReference type="RefSeq" id="WP_150030900.1">
    <property type="nucleotide sequence ID" value="NZ_VWSH01000001.1"/>
</dbReference>
<dbReference type="Proteomes" id="UP000323632">
    <property type="component" value="Unassembled WGS sequence"/>
</dbReference>
<proteinExistence type="predicted"/>
<keyword evidence="2" id="KW-1185">Reference proteome</keyword>
<reference evidence="1 2" key="1">
    <citation type="submission" date="2019-09" db="EMBL/GenBank/DDBJ databases">
        <title>Genome sequence and assembly of Taibaiella sp.</title>
        <authorList>
            <person name="Chhetri G."/>
        </authorList>
    </citation>
    <scope>NUCLEOTIDE SEQUENCE [LARGE SCALE GENOMIC DNA]</scope>
    <source>
        <strain evidence="1 2">KVB11</strain>
    </source>
</reference>
<protein>
    <submittedName>
        <fullName evidence="1">Uncharacterized protein</fullName>
    </submittedName>
</protein>